<dbReference type="Proteomes" id="UP000231464">
    <property type="component" value="Unassembled WGS sequence"/>
</dbReference>
<dbReference type="SUPFAM" id="SSF54211">
    <property type="entry name" value="Ribosomal protein S5 domain 2-like"/>
    <property type="match status" value="1"/>
</dbReference>
<keyword evidence="3" id="KW-0067">ATP-binding</keyword>
<accession>A0A2M6WA03</accession>
<reference evidence="6" key="1">
    <citation type="submission" date="2017-09" db="EMBL/GenBank/DDBJ databases">
        <title>Depth-based differentiation of microbial function through sediment-hosted aquifers and enrichment of novel symbionts in the deep terrestrial subsurface.</title>
        <authorList>
            <person name="Probst A.J."/>
            <person name="Ladd B."/>
            <person name="Jarett J.K."/>
            <person name="Geller-Mcgrath D.E."/>
            <person name="Sieber C.M.K."/>
            <person name="Emerson J.B."/>
            <person name="Anantharaman K."/>
            <person name="Thomas B.C."/>
            <person name="Malmstrom R."/>
            <person name="Stieglmeier M."/>
            <person name="Klingl A."/>
            <person name="Woyke T."/>
            <person name="Ryan C.M."/>
            <person name="Banfield J.F."/>
        </authorList>
    </citation>
    <scope>NUCLEOTIDE SEQUENCE [LARGE SCALE GENOMIC DNA]</scope>
</reference>
<feature type="domain" description="GHMP kinase N-terminal" evidence="4">
    <location>
        <begin position="101"/>
        <end position="172"/>
    </location>
</feature>
<dbReference type="InterPro" id="IPR036554">
    <property type="entry name" value="GHMP_kinase_C_sf"/>
</dbReference>
<evidence type="ECO:0000259" key="4">
    <source>
        <dbReference type="Pfam" id="PF00288"/>
    </source>
</evidence>
<dbReference type="InterPro" id="IPR020568">
    <property type="entry name" value="Ribosomal_Su5_D2-typ_SF"/>
</dbReference>
<dbReference type="EMBL" id="PFBP01000051">
    <property type="protein sequence ID" value="PIT89571.1"/>
    <property type="molecule type" value="Genomic_DNA"/>
</dbReference>
<evidence type="ECO:0000256" key="2">
    <source>
        <dbReference type="ARBA" id="ARBA00022777"/>
    </source>
</evidence>
<keyword evidence="2 5" id="KW-0418">Kinase</keyword>
<name>A0A2M6WA03_9BACT</name>
<evidence type="ECO:0000313" key="6">
    <source>
        <dbReference type="Proteomes" id="UP000231464"/>
    </source>
</evidence>
<protein>
    <submittedName>
        <fullName evidence="5">GHMP kinase</fullName>
    </submittedName>
</protein>
<evidence type="ECO:0000256" key="1">
    <source>
        <dbReference type="ARBA" id="ARBA00022741"/>
    </source>
</evidence>
<evidence type="ECO:0000313" key="5">
    <source>
        <dbReference type="EMBL" id="PIT89571.1"/>
    </source>
</evidence>
<dbReference type="SUPFAM" id="SSF55060">
    <property type="entry name" value="GHMP Kinase, C-terminal domain"/>
    <property type="match status" value="1"/>
</dbReference>
<comment type="caution">
    <text evidence="5">The sequence shown here is derived from an EMBL/GenBank/DDBJ whole genome shotgun (WGS) entry which is preliminary data.</text>
</comment>
<proteinExistence type="predicted"/>
<dbReference type="Pfam" id="PF00288">
    <property type="entry name" value="GHMP_kinases_N"/>
    <property type="match status" value="1"/>
</dbReference>
<dbReference type="PRINTS" id="PR00959">
    <property type="entry name" value="MEVGALKINASE"/>
</dbReference>
<evidence type="ECO:0000256" key="3">
    <source>
        <dbReference type="ARBA" id="ARBA00022840"/>
    </source>
</evidence>
<organism evidence="5 6">
    <name type="scientific">Candidatus Kuenenbacteria bacterium CG10_big_fil_rev_8_21_14_0_10_36_11</name>
    <dbReference type="NCBI Taxonomy" id="1974618"/>
    <lineage>
        <taxon>Bacteria</taxon>
        <taxon>Candidatus Kueneniibacteriota</taxon>
    </lineage>
</organism>
<dbReference type="PANTHER" id="PTHR10457">
    <property type="entry name" value="MEVALONATE KINASE/GALACTOKINASE"/>
    <property type="match status" value="1"/>
</dbReference>
<gene>
    <name evidence="5" type="ORF">COU23_03120</name>
</gene>
<dbReference type="GO" id="GO:0006012">
    <property type="term" value="P:galactose metabolic process"/>
    <property type="evidence" value="ECO:0007669"/>
    <property type="project" value="TreeGrafter"/>
</dbReference>
<dbReference type="InterPro" id="IPR006204">
    <property type="entry name" value="GHMP_kinase_N_dom"/>
</dbReference>
<dbReference type="GO" id="GO:0004335">
    <property type="term" value="F:galactokinase activity"/>
    <property type="evidence" value="ECO:0007669"/>
    <property type="project" value="TreeGrafter"/>
</dbReference>
<keyword evidence="2 5" id="KW-0808">Transferase</keyword>
<keyword evidence="1" id="KW-0547">Nucleotide-binding</keyword>
<dbReference type="PANTHER" id="PTHR10457:SF7">
    <property type="entry name" value="GALACTOKINASE-RELATED"/>
    <property type="match status" value="1"/>
</dbReference>
<dbReference type="Gene3D" id="3.30.230.120">
    <property type="match status" value="1"/>
</dbReference>
<dbReference type="AlphaFoldDB" id="A0A2M6WA03"/>
<dbReference type="GO" id="GO:0005829">
    <property type="term" value="C:cytosol"/>
    <property type="evidence" value="ECO:0007669"/>
    <property type="project" value="TreeGrafter"/>
</dbReference>
<dbReference type="GO" id="GO:0005524">
    <property type="term" value="F:ATP binding"/>
    <property type="evidence" value="ECO:0007669"/>
    <property type="project" value="UniProtKB-KW"/>
</dbReference>
<sequence>MVSKKPICIIMCEAWTRFLDLGGWADTWFAKYGFIFNIAIRPGVLVQIKIYKRNGRKERVCITAESYGQTYLLDPDIPSYKNQDIALLEAALEIMKVPKDLYLEINIYSEMPKGAGTGTSAAVTTALIGALDRLTYGRLAPHEVAERAHKVETEILKLQCGIQDQLCSVFGGINFIEMTDYPRSIVSQIALPKEIFWELERRLLLFYLGNAHSSSEIHQLVIKRLEDSGADNPILQGLRKCACDAKDALYEGQLKKFGKIMIKNNELQRALHPQLISTKADQIFKLAQEFKAYGWDVNGAGGNGGSVTIFCSPDDSTKRKLIDVVEKMGGGIQYIPTNIPRDCLRVWQAKF</sequence>